<evidence type="ECO:0000256" key="1">
    <source>
        <dbReference type="ARBA" id="ARBA00022617"/>
    </source>
</evidence>
<dbReference type="PROSITE" id="PS51007">
    <property type="entry name" value="CYTC"/>
    <property type="match status" value="1"/>
</dbReference>
<dbReference type="GO" id="GO:0004130">
    <property type="term" value="F:cytochrome-c peroxidase activity"/>
    <property type="evidence" value="ECO:0007669"/>
    <property type="project" value="TreeGrafter"/>
</dbReference>
<dbReference type="Pfam" id="PF06537">
    <property type="entry name" value="DHOR"/>
    <property type="match status" value="1"/>
</dbReference>
<organism evidence="6 7">
    <name type="scientific">Capnocytophaga granulosa</name>
    <dbReference type="NCBI Taxonomy" id="45242"/>
    <lineage>
        <taxon>Bacteria</taxon>
        <taxon>Pseudomonadati</taxon>
        <taxon>Bacteroidota</taxon>
        <taxon>Flavobacteriia</taxon>
        <taxon>Flavobacteriales</taxon>
        <taxon>Flavobacteriaceae</taxon>
        <taxon>Capnocytophaga</taxon>
    </lineage>
</organism>
<dbReference type="Gene3D" id="1.10.760.10">
    <property type="entry name" value="Cytochrome c-like domain"/>
    <property type="match status" value="1"/>
</dbReference>
<keyword evidence="1 4" id="KW-0349">Heme</keyword>
<dbReference type="InterPro" id="IPR051395">
    <property type="entry name" value="Cytochrome_c_Peroxidase/MauG"/>
</dbReference>
<evidence type="ECO:0000313" key="7">
    <source>
        <dbReference type="Proteomes" id="UP000182771"/>
    </source>
</evidence>
<dbReference type="EMBL" id="FNND01000005">
    <property type="protein sequence ID" value="SDW89135.1"/>
    <property type="molecule type" value="Genomic_DNA"/>
</dbReference>
<proteinExistence type="predicted"/>
<dbReference type="PROSITE" id="PS51257">
    <property type="entry name" value="PROKAR_LIPOPROTEIN"/>
    <property type="match status" value="1"/>
</dbReference>
<dbReference type="GO" id="GO:0046872">
    <property type="term" value="F:metal ion binding"/>
    <property type="evidence" value="ECO:0007669"/>
    <property type="project" value="UniProtKB-KW"/>
</dbReference>
<evidence type="ECO:0000259" key="5">
    <source>
        <dbReference type="PROSITE" id="PS51007"/>
    </source>
</evidence>
<dbReference type="PIRSF" id="PIRSF028099">
    <property type="entry name" value="DUF1111"/>
    <property type="match status" value="1"/>
</dbReference>
<dbReference type="GeneID" id="85016753"/>
<keyword evidence="3 4" id="KW-0408">Iron</keyword>
<dbReference type="Proteomes" id="UP000182771">
    <property type="component" value="Unassembled WGS sequence"/>
</dbReference>
<dbReference type="GO" id="GO:0020037">
    <property type="term" value="F:heme binding"/>
    <property type="evidence" value="ECO:0007669"/>
    <property type="project" value="InterPro"/>
</dbReference>
<dbReference type="PANTHER" id="PTHR30600:SF4">
    <property type="entry name" value="CYTOCHROME C DOMAIN-CONTAINING PROTEIN"/>
    <property type="match status" value="1"/>
</dbReference>
<reference evidence="6 7" key="1">
    <citation type="submission" date="2016-10" db="EMBL/GenBank/DDBJ databases">
        <authorList>
            <person name="Varghese N."/>
            <person name="Submissions S."/>
        </authorList>
    </citation>
    <scope>NUCLEOTIDE SEQUENCE [LARGE SCALE GENOMIC DNA]</scope>
    <source>
        <strain evidence="6 7">DSM 11449</strain>
    </source>
</reference>
<keyword evidence="7" id="KW-1185">Reference proteome</keyword>
<dbReference type="RefSeq" id="WP_016420876.1">
    <property type="nucleotide sequence ID" value="NZ_FNND01000005.1"/>
</dbReference>
<accession>A0A1H2X8K3</accession>
<protein>
    <submittedName>
        <fullName evidence="6">CxxC motif-containing protein, DUF1111 family</fullName>
    </submittedName>
</protein>
<evidence type="ECO:0000313" key="6">
    <source>
        <dbReference type="EMBL" id="SDW89135.1"/>
    </source>
</evidence>
<dbReference type="InterPro" id="IPR010538">
    <property type="entry name" value="DHOR"/>
</dbReference>
<evidence type="ECO:0000256" key="2">
    <source>
        <dbReference type="ARBA" id="ARBA00022723"/>
    </source>
</evidence>
<evidence type="ECO:0000256" key="3">
    <source>
        <dbReference type="ARBA" id="ARBA00023004"/>
    </source>
</evidence>
<dbReference type="GO" id="GO:0009055">
    <property type="term" value="F:electron transfer activity"/>
    <property type="evidence" value="ECO:0007669"/>
    <property type="project" value="InterPro"/>
</dbReference>
<keyword evidence="2 4" id="KW-0479">Metal-binding</keyword>
<dbReference type="AlphaFoldDB" id="A0A1H2X8K3"/>
<comment type="caution">
    <text evidence="6">The sequence shown here is derived from an EMBL/GenBank/DDBJ whole genome shotgun (WGS) entry which is preliminary data.</text>
</comment>
<name>A0A1H2X8K3_9FLAO</name>
<dbReference type="InterPro" id="IPR009056">
    <property type="entry name" value="Cyt_c-like_dom"/>
</dbReference>
<dbReference type="InterPro" id="IPR036909">
    <property type="entry name" value="Cyt_c-like_dom_sf"/>
</dbReference>
<sequence length="464" mass="50869">MKIIKTLLATTLLLSACNMEENEYIYPENLPSLSDRTYAGGGTTIFNETSFAYGFPAPGLTPEEDDMHGDGDSMFEQTFVRNPAPNFGGLGPIFNSSSCFDCHPGDGRAAFPADDMVRARGFFMRVSLPGADEHGGPLPVPGFGTQVQNRALFGYQPEGRFGVTYQDIVETFKDGTQVVLKKPIYTLTGVTATVPANILISPRTSMPIYGLGLLEFIPEADLLAAEDIEDKNKDGISGKVNRVWDEANQRMGIGRFGWKANTATLLDEAAGSYLGDLGVTNPYHGYRVELGHGQVGVDDGLNDDPEMTKYQVDATEMYLRTLAVPAARNMNKASVRNGSRIFDGIGCAACHTPKQRTLQAPINALANQTFYPYTDMLLHDMGEDLADGRPDFLANGREWRTRPLWGIGLQALASGHTHFMHDGRAKNITEAILWHGGEALRSKEIFKKLTKKERADLLEFLNSI</sequence>
<gene>
    <name evidence="6" type="ORF">SAMN05444420_10527</name>
</gene>
<dbReference type="OrthoDB" id="9805202at2"/>
<feature type="domain" description="Cytochrome c" evidence="5">
    <location>
        <begin position="333"/>
        <end position="464"/>
    </location>
</feature>
<dbReference type="SUPFAM" id="SSF46626">
    <property type="entry name" value="Cytochrome c"/>
    <property type="match status" value="1"/>
</dbReference>
<dbReference type="PANTHER" id="PTHR30600">
    <property type="entry name" value="CYTOCHROME C PEROXIDASE-RELATED"/>
    <property type="match status" value="1"/>
</dbReference>
<evidence type="ECO:0000256" key="4">
    <source>
        <dbReference type="PROSITE-ProRule" id="PRU00433"/>
    </source>
</evidence>